<dbReference type="PANTHER" id="PTHR36933:SF1">
    <property type="entry name" value="SLL0788 PROTEIN"/>
    <property type="match status" value="1"/>
</dbReference>
<evidence type="ECO:0000313" key="5">
    <source>
        <dbReference type="Proteomes" id="UP000031523"/>
    </source>
</evidence>
<dbReference type="InterPro" id="IPR012347">
    <property type="entry name" value="Ferritin-like"/>
</dbReference>
<gene>
    <name evidence="4" type="ORF">SLNWT_0913</name>
</gene>
<keyword evidence="5" id="KW-1185">Reference proteome</keyword>
<feature type="chain" id="PRO_5038903849" evidence="2">
    <location>
        <begin position="34"/>
        <end position="225"/>
    </location>
</feature>
<evidence type="ECO:0000256" key="2">
    <source>
        <dbReference type="SAM" id="SignalP"/>
    </source>
</evidence>
<feature type="signal peptide" evidence="2">
    <location>
        <begin position="1"/>
        <end position="33"/>
    </location>
</feature>
<proteinExistence type="predicted"/>
<dbReference type="InterPro" id="IPR005183">
    <property type="entry name" value="DUF305_CopM-like"/>
</dbReference>
<name>A0A0B5EIJ7_STRA4</name>
<evidence type="ECO:0000259" key="3">
    <source>
        <dbReference type="Pfam" id="PF03713"/>
    </source>
</evidence>
<dbReference type="Proteomes" id="UP000031523">
    <property type="component" value="Chromosome"/>
</dbReference>
<feature type="domain" description="DUF305" evidence="3">
    <location>
        <begin position="83"/>
        <end position="224"/>
    </location>
</feature>
<dbReference type="EMBL" id="CP010519">
    <property type="protein sequence ID" value="AJE81289.1"/>
    <property type="molecule type" value="Genomic_DNA"/>
</dbReference>
<keyword evidence="4" id="KW-0449">Lipoprotein</keyword>
<dbReference type="PROSITE" id="PS51257">
    <property type="entry name" value="PROKAR_LIPOPROTEIN"/>
    <property type="match status" value="1"/>
</dbReference>
<evidence type="ECO:0000313" key="4">
    <source>
        <dbReference type="EMBL" id="AJE81289.1"/>
    </source>
</evidence>
<dbReference type="AlphaFoldDB" id="A0A0B5EIJ7"/>
<sequence length="225" mass="24221">MSHRSQARSPRPHRRLTRAAAAAAVLAAALALAGCESDTEGKARGGSGSPSVIAPGKPGEAAETLDPKEAAERKSDDRPNSADFRYAQMMITHHAQALEMTRLAPKQAGQAKVRRLAARISAAQGPEIEAMKGWLTRHGGPREDAHAHHHDMPGMASEAQLKKLRAARGEKFDALFLKLMITHHGGALTMATEVQSEGNNIQIEEMATDVVAQQTSEINRMRDMS</sequence>
<dbReference type="Gene3D" id="1.20.1260.10">
    <property type="match status" value="1"/>
</dbReference>
<accession>A0A0B5EIJ7</accession>
<dbReference type="Pfam" id="PF03713">
    <property type="entry name" value="DUF305"/>
    <property type="match status" value="1"/>
</dbReference>
<feature type="region of interest" description="Disordered" evidence="1">
    <location>
        <begin position="36"/>
        <end position="81"/>
    </location>
</feature>
<evidence type="ECO:0000256" key="1">
    <source>
        <dbReference type="SAM" id="MobiDB-lite"/>
    </source>
</evidence>
<reference evidence="4 5" key="1">
    <citation type="submission" date="2015-01" db="EMBL/GenBank/DDBJ databases">
        <title>Enhanced salinomycin production by adjusting the supply of polyketide extender units in Streptomyce albus DSM 41398.</title>
        <authorList>
            <person name="Lu C."/>
        </authorList>
    </citation>
    <scope>NUCLEOTIDE SEQUENCE [LARGE SCALE GENOMIC DNA]</scope>
    <source>
        <strain evidence="5">ATCC 21838 / DSM 41398 / FERM P-419 / JCM 4703 / NBRC 107858</strain>
    </source>
</reference>
<dbReference type="KEGG" id="sals:SLNWT_0913"/>
<feature type="compositionally biased region" description="Basic and acidic residues" evidence="1">
    <location>
        <begin position="65"/>
        <end position="80"/>
    </location>
</feature>
<dbReference type="PANTHER" id="PTHR36933">
    <property type="entry name" value="SLL0788 PROTEIN"/>
    <property type="match status" value="1"/>
</dbReference>
<protein>
    <submittedName>
        <fullName evidence="4">Lipoprotein</fullName>
    </submittedName>
</protein>
<keyword evidence="2" id="KW-0732">Signal</keyword>
<organism evidence="4 5">
    <name type="scientific">Streptomyces albus (strain ATCC 21838 / DSM 41398 / FERM P-419 / JCM 4703 / NBRC 107858)</name>
    <dbReference type="NCBI Taxonomy" id="1081613"/>
    <lineage>
        <taxon>Bacteria</taxon>
        <taxon>Bacillati</taxon>
        <taxon>Actinomycetota</taxon>
        <taxon>Actinomycetes</taxon>
        <taxon>Kitasatosporales</taxon>
        <taxon>Streptomycetaceae</taxon>
        <taxon>Streptomyces</taxon>
    </lineage>
</organism>